<proteinExistence type="predicted"/>
<gene>
    <name evidence="1" type="ORF">SAMN04488055_5371</name>
</gene>
<name>A0A1N6K9G0_9BACT</name>
<dbReference type="EMBL" id="FSRA01000002">
    <property type="protein sequence ID" value="SIO53208.1"/>
    <property type="molecule type" value="Genomic_DNA"/>
</dbReference>
<dbReference type="STRING" id="536979.SAMN04488055_5371"/>
<evidence type="ECO:0000313" key="2">
    <source>
        <dbReference type="Proteomes" id="UP000185003"/>
    </source>
</evidence>
<evidence type="ECO:0000313" key="1">
    <source>
        <dbReference type="EMBL" id="SIO53208.1"/>
    </source>
</evidence>
<organism evidence="1 2">
    <name type="scientific">Chitinophaga niabensis</name>
    <dbReference type="NCBI Taxonomy" id="536979"/>
    <lineage>
        <taxon>Bacteria</taxon>
        <taxon>Pseudomonadati</taxon>
        <taxon>Bacteroidota</taxon>
        <taxon>Chitinophagia</taxon>
        <taxon>Chitinophagales</taxon>
        <taxon>Chitinophagaceae</taxon>
        <taxon>Chitinophaga</taxon>
    </lineage>
</organism>
<evidence type="ECO:0008006" key="3">
    <source>
        <dbReference type="Google" id="ProtNLM"/>
    </source>
</evidence>
<accession>A0A1N6K9G0</accession>
<protein>
    <recommendedName>
        <fullName evidence="3">IrrE N-terminal-like domain-containing protein</fullName>
    </recommendedName>
</protein>
<dbReference type="OrthoDB" id="674607at2"/>
<keyword evidence="2" id="KW-1185">Reference proteome</keyword>
<sequence length="81" mass="9526">MKVIYRKLGREKAFGMSDYGVNTIVIDSRLQGRKHLEVSLHESLHIYFPEKSETFVKNTARKLANVLWRMNYRRVDNSLGI</sequence>
<dbReference type="RefSeq" id="WP_074242607.1">
    <property type="nucleotide sequence ID" value="NZ_FSRA01000002.1"/>
</dbReference>
<dbReference type="Proteomes" id="UP000185003">
    <property type="component" value="Unassembled WGS sequence"/>
</dbReference>
<reference evidence="1 2" key="1">
    <citation type="submission" date="2016-11" db="EMBL/GenBank/DDBJ databases">
        <authorList>
            <person name="Jaros S."/>
            <person name="Januszkiewicz K."/>
            <person name="Wedrychowicz H."/>
        </authorList>
    </citation>
    <scope>NUCLEOTIDE SEQUENCE [LARGE SCALE GENOMIC DNA]</scope>
    <source>
        <strain evidence="1 2">DSM 24787</strain>
    </source>
</reference>
<dbReference type="AlphaFoldDB" id="A0A1N6K9G0"/>